<feature type="region of interest" description="Disordered" evidence="1">
    <location>
        <begin position="1"/>
        <end position="25"/>
    </location>
</feature>
<accession>A0A3S4ZNJ2</accession>
<dbReference type="EMBL" id="CAAALY010002557">
    <property type="protein sequence ID" value="VEL07832.1"/>
    <property type="molecule type" value="Genomic_DNA"/>
</dbReference>
<evidence type="ECO:0000313" key="3">
    <source>
        <dbReference type="Proteomes" id="UP000784294"/>
    </source>
</evidence>
<gene>
    <name evidence="2" type="ORF">PXEA_LOCUS1272</name>
</gene>
<protein>
    <submittedName>
        <fullName evidence="2">Uncharacterized protein</fullName>
    </submittedName>
</protein>
<comment type="caution">
    <text evidence="2">The sequence shown here is derived from an EMBL/GenBank/DDBJ whole genome shotgun (WGS) entry which is preliminary data.</text>
</comment>
<evidence type="ECO:0000256" key="1">
    <source>
        <dbReference type="SAM" id="MobiDB-lite"/>
    </source>
</evidence>
<name>A0A3S4ZNJ2_9PLAT</name>
<sequence length="140" mass="14935">MDTQTDGRTEEGASDRAGDRAGDTVWGQGECNQLTSKLMMYSLLSSVSNGNDLPVHIMASEEGVNFLNCASSSLTCKALIPKEGCHGALSVELVSGGANLRIRSSRLLQRNEQYASVNPLMNSSKPSSSSCAALSWFESR</sequence>
<proteinExistence type="predicted"/>
<keyword evidence="3" id="KW-1185">Reference proteome</keyword>
<dbReference type="AlphaFoldDB" id="A0A3S4ZNJ2"/>
<dbReference type="Proteomes" id="UP000784294">
    <property type="component" value="Unassembled WGS sequence"/>
</dbReference>
<evidence type="ECO:0000313" key="2">
    <source>
        <dbReference type="EMBL" id="VEL07832.1"/>
    </source>
</evidence>
<feature type="compositionally biased region" description="Basic and acidic residues" evidence="1">
    <location>
        <begin position="1"/>
        <end position="22"/>
    </location>
</feature>
<reference evidence="2" key="1">
    <citation type="submission" date="2018-11" db="EMBL/GenBank/DDBJ databases">
        <authorList>
            <consortium name="Pathogen Informatics"/>
        </authorList>
    </citation>
    <scope>NUCLEOTIDE SEQUENCE</scope>
</reference>
<organism evidence="2 3">
    <name type="scientific">Protopolystoma xenopodis</name>
    <dbReference type="NCBI Taxonomy" id="117903"/>
    <lineage>
        <taxon>Eukaryota</taxon>
        <taxon>Metazoa</taxon>
        <taxon>Spiralia</taxon>
        <taxon>Lophotrochozoa</taxon>
        <taxon>Platyhelminthes</taxon>
        <taxon>Monogenea</taxon>
        <taxon>Polyopisthocotylea</taxon>
        <taxon>Polystomatidea</taxon>
        <taxon>Polystomatidae</taxon>
        <taxon>Protopolystoma</taxon>
    </lineage>
</organism>